<comment type="caution">
    <text evidence="8">The sequence shown here is derived from an EMBL/GenBank/DDBJ whole genome shotgun (WGS) entry which is preliminary data.</text>
</comment>
<keyword evidence="2 7" id="KW-0732">Signal</keyword>
<organism evidence="8 9">
    <name type="scientific">Pedobacter psychrophilus</name>
    <dbReference type="NCBI Taxonomy" id="1826909"/>
    <lineage>
        <taxon>Bacteria</taxon>
        <taxon>Pseudomonadati</taxon>
        <taxon>Bacteroidota</taxon>
        <taxon>Sphingobacteriia</taxon>
        <taxon>Sphingobacteriales</taxon>
        <taxon>Sphingobacteriaceae</taxon>
        <taxon>Pedobacter</taxon>
    </lineage>
</organism>
<reference evidence="8 9" key="2">
    <citation type="submission" date="2016-06" db="EMBL/GenBank/DDBJ databases">
        <title>Pedobacter psychrophilus sp. nov., isolated from Antarctic fragmentary rock.</title>
        <authorList>
            <person name="Svec P."/>
        </authorList>
    </citation>
    <scope>NUCLEOTIDE SEQUENCE [LARGE SCALE GENOMIC DNA]</scope>
    <source>
        <strain evidence="8 9">CCM 8644</strain>
    </source>
</reference>
<dbReference type="STRING" id="1826909.A5893_05085"/>
<evidence type="ECO:0000256" key="3">
    <source>
        <dbReference type="ARBA" id="ARBA00022801"/>
    </source>
</evidence>
<keyword evidence="9" id="KW-1185">Reference proteome</keyword>
<dbReference type="Pfam" id="PF04616">
    <property type="entry name" value="Glyco_hydro_43"/>
    <property type="match status" value="1"/>
</dbReference>
<dbReference type="PANTHER" id="PTHR43817">
    <property type="entry name" value="GLYCOSYL HYDROLASE"/>
    <property type="match status" value="1"/>
</dbReference>
<dbReference type="GO" id="GO:0004553">
    <property type="term" value="F:hydrolase activity, hydrolyzing O-glycosyl compounds"/>
    <property type="evidence" value="ECO:0007669"/>
    <property type="project" value="InterPro"/>
</dbReference>
<proteinExistence type="inferred from homology"/>
<dbReference type="InterPro" id="IPR023296">
    <property type="entry name" value="Glyco_hydro_beta-prop_sf"/>
</dbReference>
<feature type="chain" id="PRO_5008100596" evidence="7">
    <location>
        <begin position="21"/>
        <end position="361"/>
    </location>
</feature>
<dbReference type="SUPFAM" id="SSF75005">
    <property type="entry name" value="Arabinanase/levansucrase/invertase"/>
    <property type="match status" value="1"/>
</dbReference>
<protein>
    <submittedName>
        <fullName evidence="8">Glycoside hydrolase</fullName>
    </submittedName>
</protein>
<dbReference type="Proteomes" id="UP000078459">
    <property type="component" value="Unassembled WGS sequence"/>
</dbReference>
<dbReference type="EMBL" id="LWHJ01000022">
    <property type="protein sequence ID" value="OAQ40328.1"/>
    <property type="molecule type" value="Genomic_DNA"/>
</dbReference>
<dbReference type="AlphaFoldDB" id="A0A179DH94"/>
<evidence type="ECO:0000256" key="2">
    <source>
        <dbReference type="ARBA" id="ARBA00022729"/>
    </source>
</evidence>
<dbReference type="Gene3D" id="2.115.10.20">
    <property type="entry name" value="Glycosyl hydrolase domain, family 43"/>
    <property type="match status" value="1"/>
</dbReference>
<evidence type="ECO:0000256" key="1">
    <source>
        <dbReference type="ARBA" id="ARBA00009865"/>
    </source>
</evidence>
<dbReference type="PANTHER" id="PTHR43817:SF1">
    <property type="entry name" value="HYDROLASE, FAMILY 43, PUTATIVE (AFU_ORTHOLOGUE AFUA_3G01660)-RELATED"/>
    <property type="match status" value="1"/>
</dbReference>
<feature type="signal peptide" evidence="7">
    <location>
        <begin position="1"/>
        <end position="20"/>
    </location>
</feature>
<evidence type="ECO:0000256" key="4">
    <source>
        <dbReference type="ARBA" id="ARBA00023295"/>
    </source>
</evidence>
<dbReference type="RefSeq" id="WP_068821565.1">
    <property type="nucleotide sequence ID" value="NZ_LWHJ01000022.1"/>
</dbReference>
<keyword evidence="3 6" id="KW-0378">Hydrolase</keyword>
<keyword evidence="4 6" id="KW-0326">Glycosidase</keyword>
<dbReference type="CDD" id="cd18820">
    <property type="entry name" value="GH43_LbAraf43-like"/>
    <property type="match status" value="1"/>
</dbReference>
<evidence type="ECO:0000313" key="9">
    <source>
        <dbReference type="Proteomes" id="UP000078459"/>
    </source>
</evidence>
<evidence type="ECO:0000256" key="6">
    <source>
        <dbReference type="RuleBase" id="RU361187"/>
    </source>
</evidence>
<gene>
    <name evidence="8" type="ORF">A5893_05085</name>
</gene>
<dbReference type="GO" id="GO:0005975">
    <property type="term" value="P:carbohydrate metabolic process"/>
    <property type="evidence" value="ECO:0007669"/>
    <property type="project" value="InterPro"/>
</dbReference>
<name>A0A179DH94_9SPHI</name>
<reference evidence="8 9" key="1">
    <citation type="submission" date="2016-04" db="EMBL/GenBank/DDBJ databases">
        <authorList>
            <person name="Evans L.H."/>
            <person name="Alamgir A."/>
            <person name="Owens N."/>
            <person name="Weber N.D."/>
            <person name="Virtaneva K."/>
            <person name="Barbian K."/>
            <person name="Babar A."/>
            <person name="Rosenke K."/>
        </authorList>
    </citation>
    <scope>NUCLEOTIDE SEQUENCE [LARGE SCALE GENOMIC DNA]</scope>
    <source>
        <strain evidence="8 9">CCM 8644</strain>
    </source>
</reference>
<comment type="similarity">
    <text evidence="1 6">Belongs to the glycosyl hydrolase 43 family.</text>
</comment>
<dbReference type="InterPro" id="IPR006710">
    <property type="entry name" value="Glyco_hydro_43"/>
</dbReference>
<sequence length="361" mass="40929">MKNFKITFFALLMFFSIANLSTSFSYQNDNSSIAIDSSNYFTNPIGKGADPWVIKDNGFYYVCQSGLNKAGENVITIKKSSSLIKMGKREEVWKAPKNQWNSTNVWAPELHHIGNHWYIYYAAGKSGPPYAFQRSGVLESVSDDAQGEYVDKGMLKTGTDENDFSGTYWAIDLTVSDIRGQLYAIWSGWENNQKSDKTKQYLYIAKMNSPTLISSERVKISEPSEGWEIGGPLNLNEGPQLLIHSKDVFIIYSARESWTPQYRLGQLRLKTNADPMKAESWIKSGPVFMGNPEVYGVGHASFTKSPDDKEWWIFYHSKIDKTPGWKRDLRLQQFYWDKAGNPIFGNPLPAGTKIKKPSGEI</sequence>
<accession>A0A179DH94</accession>
<evidence type="ECO:0000256" key="5">
    <source>
        <dbReference type="PIRSR" id="PIRSR606710-2"/>
    </source>
</evidence>
<feature type="site" description="Important for catalytic activity, responsible for pKa modulation of the active site Glu and correct orientation of both the proton donor and substrate" evidence="5">
    <location>
        <position position="172"/>
    </location>
</feature>
<evidence type="ECO:0000256" key="7">
    <source>
        <dbReference type="SAM" id="SignalP"/>
    </source>
</evidence>
<evidence type="ECO:0000313" key="8">
    <source>
        <dbReference type="EMBL" id="OAQ40328.1"/>
    </source>
</evidence>